<dbReference type="RefSeq" id="WP_183496943.1">
    <property type="nucleotide sequence ID" value="NZ_JACIFF010000009.1"/>
</dbReference>
<name>A0A840EB97_9BACT</name>
<evidence type="ECO:0000313" key="2">
    <source>
        <dbReference type="EMBL" id="MBB4080717.1"/>
    </source>
</evidence>
<protein>
    <submittedName>
        <fullName evidence="2">Uncharacterized protein</fullName>
    </submittedName>
</protein>
<dbReference type="Proteomes" id="UP000576209">
    <property type="component" value="Unassembled WGS sequence"/>
</dbReference>
<dbReference type="EMBL" id="JACIFF010000009">
    <property type="protein sequence ID" value="MBB4080717.1"/>
    <property type="molecule type" value="Genomic_DNA"/>
</dbReference>
<dbReference type="AlphaFoldDB" id="A0A840EB97"/>
<comment type="caution">
    <text evidence="2">The sequence shown here is derived from an EMBL/GenBank/DDBJ whole genome shotgun (WGS) entry which is preliminary data.</text>
</comment>
<proteinExistence type="predicted"/>
<keyword evidence="1" id="KW-0732">Signal</keyword>
<gene>
    <name evidence="2" type="ORF">GGR28_003352</name>
</gene>
<accession>A0A840EB97</accession>
<feature type="signal peptide" evidence="1">
    <location>
        <begin position="1"/>
        <end position="18"/>
    </location>
</feature>
<organism evidence="2 3">
    <name type="scientific">Neolewinella aquimaris</name>
    <dbReference type="NCBI Taxonomy" id="1835722"/>
    <lineage>
        <taxon>Bacteria</taxon>
        <taxon>Pseudomonadati</taxon>
        <taxon>Bacteroidota</taxon>
        <taxon>Saprospiria</taxon>
        <taxon>Saprospirales</taxon>
        <taxon>Lewinellaceae</taxon>
        <taxon>Neolewinella</taxon>
    </lineage>
</organism>
<keyword evidence="3" id="KW-1185">Reference proteome</keyword>
<reference evidence="2 3" key="1">
    <citation type="submission" date="2020-08" db="EMBL/GenBank/DDBJ databases">
        <title>Genomic Encyclopedia of Type Strains, Phase IV (KMG-IV): sequencing the most valuable type-strain genomes for metagenomic binning, comparative biology and taxonomic classification.</title>
        <authorList>
            <person name="Goeker M."/>
        </authorList>
    </citation>
    <scope>NUCLEOTIDE SEQUENCE [LARGE SCALE GENOMIC DNA]</scope>
    <source>
        <strain evidence="2 3">DSM 105137</strain>
    </source>
</reference>
<feature type="chain" id="PRO_5032559761" evidence="1">
    <location>
        <begin position="19"/>
        <end position="124"/>
    </location>
</feature>
<evidence type="ECO:0000313" key="3">
    <source>
        <dbReference type="Proteomes" id="UP000576209"/>
    </source>
</evidence>
<evidence type="ECO:0000256" key="1">
    <source>
        <dbReference type="SAM" id="SignalP"/>
    </source>
</evidence>
<sequence length="124" mass="13825">MRILTVLLLAFAANTLFAQEAKPSYCEEAPATYGTPGEAAPSLPKFATTPTKEYKVQVAILRYTDPAEYPFHPSLVARFRPCEQVWVVESRESFVDREQAVALQETLREAGYGGSYITDLVAYQ</sequence>